<dbReference type="SMART" id="SM01057">
    <property type="entry name" value="Carb_anhydrase"/>
    <property type="match status" value="1"/>
</dbReference>
<feature type="signal peptide" evidence="10">
    <location>
        <begin position="1"/>
        <end position="26"/>
    </location>
</feature>
<dbReference type="EC" id="4.2.1.1" evidence="2"/>
<name>A0AAV6LPN0_9ERIC</name>
<evidence type="ECO:0000313" key="12">
    <source>
        <dbReference type="EMBL" id="KAG5566690.1"/>
    </source>
</evidence>
<dbReference type="Pfam" id="PF00194">
    <property type="entry name" value="Carb_anhydrase"/>
    <property type="match status" value="1"/>
</dbReference>
<evidence type="ECO:0000256" key="1">
    <source>
        <dbReference type="ARBA" id="ARBA00001947"/>
    </source>
</evidence>
<evidence type="ECO:0000256" key="2">
    <source>
        <dbReference type="ARBA" id="ARBA00012925"/>
    </source>
</evidence>
<feature type="domain" description="Alpha-carbonic anhydrase" evidence="11">
    <location>
        <begin position="33"/>
        <end position="269"/>
    </location>
</feature>
<evidence type="ECO:0000256" key="7">
    <source>
        <dbReference type="ARBA" id="ARBA00023239"/>
    </source>
</evidence>
<dbReference type="InterPro" id="IPR001148">
    <property type="entry name" value="CA_dom"/>
</dbReference>
<comment type="caution">
    <text evidence="12">The sequence shown here is derived from an EMBL/GenBank/DDBJ whole genome shotgun (WGS) entry which is preliminary data.</text>
</comment>
<dbReference type="PANTHER" id="PTHR18952:SF208">
    <property type="entry name" value="CARBONIC ANHYDRASE XA-RELATED"/>
    <property type="match status" value="1"/>
</dbReference>
<feature type="chain" id="PRO_5043529279" description="carbonic anhydrase" evidence="10">
    <location>
        <begin position="27"/>
        <end position="275"/>
    </location>
</feature>
<keyword evidence="4 10" id="KW-0732">Signal</keyword>
<keyword evidence="7" id="KW-0456">Lyase</keyword>
<dbReference type="InterPro" id="IPR041891">
    <property type="entry name" value="Alpha_CA_prokaryot-like"/>
</dbReference>
<gene>
    <name evidence="12" type="ORF">RHGRI_002296</name>
</gene>
<evidence type="ECO:0000256" key="4">
    <source>
        <dbReference type="ARBA" id="ARBA00022729"/>
    </source>
</evidence>
<dbReference type="GO" id="GO:0004089">
    <property type="term" value="F:carbonate dehydratase activity"/>
    <property type="evidence" value="ECO:0007669"/>
    <property type="project" value="UniProtKB-EC"/>
</dbReference>
<dbReference type="Gene3D" id="3.10.200.10">
    <property type="entry name" value="Alpha carbonic anhydrase"/>
    <property type="match status" value="1"/>
</dbReference>
<keyword evidence="3" id="KW-0479">Metal-binding</keyword>
<comment type="catalytic activity">
    <reaction evidence="8">
        <text>hydrogencarbonate + H(+) = CO2 + H2O</text>
        <dbReference type="Rhea" id="RHEA:10748"/>
        <dbReference type="ChEBI" id="CHEBI:15377"/>
        <dbReference type="ChEBI" id="CHEBI:15378"/>
        <dbReference type="ChEBI" id="CHEBI:16526"/>
        <dbReference type="ChEBI" id="CHEBI:17544"/>
        <dbReference type="EC" id="4.2.1.1"/>
    </reaction>
</comment>
<evidence type="ECO:0000256" key="6">
    <source>
        <dbReference type="ARBA" id="ARBA00023180"/>
    </source>
</evidence>
<dbReference type="Proteomes" id="UP000823749">
    <property type="component" value="Chromosome 1"/>
</dbReference>
<sequence length="275" mass="31836">MEKLPTQKVICSFFIAFFLLSVSTTSQEVEDESEFNYDRNSLKGPYNWGKIRPEWRMCSNGTMQSPIDMLNERVKVVSHLGILKRDYHPSNATLVNRGHDISLKWGGGAGYIEINGTQYELKQCHWHSPSEHSINGRRYDLEFHMVHESKDQRVAVIGIIFKIGRSDPFLSEMKEHIEAVADTREEERVVGMVDPNHIRIGNRNSKYYRYIGSLTIPPCTQDVVWTILSKVRTVSREQLDLLRDAVHDDSETNARPLQPVNQRPVKLYRPQDHED</sequence>
<dbReference type="AlphaFoldDB" id="A0AAV6LPN0"/>
<evidence type="ECO:0000256" key="3">
    <source>
        <dbReference type="ARBA" id="ARBA00022723"/>
    </source>
</evidence>
<reference evidence="12" key="1">
    <citation type="submission" date="2020-08" db="EMBL/GenBank/DDBJ databases">
        <title>Plant Genome Project.</title>
        <authorList>
            <person name="Zhang R.-G."/>
        </authorList>
    </citation>
    <scope>NUCLEOTIDE SEQUENCE</scope>
    <source>
        <strain evidence="12">WSP0</strain>
        <tissue evidence="12">Leaf</tissue>
    </source>
</reference>
<keyword evidence="13" id="KW-1185">Reference proteome</keyword>
<evidence type="ECO:0000256" key="10">
    <source>
        <dbReference type="SAM" id="SignalP"/>
    </source>
</evidence>
<evidence type="ECO:0000256" key="9">
    <source>
        <dbReference type="SAM" id="MobiDB-lite"/>
    </source>
</evidence>
<evidence type="ECO:0000259" key="11">
    <source>
        <dbReference type="PROSITE" id="PS51144"/>
    </source>
</evidence>
<dbReference type="SUPFAM" id="SSF51069">
    <property type="entry name" value="Carbonic anhydrase"/>
    <property type="match status" value="1"/>
</dbReference>
<dbReference type="PROSITE" id="PS51144">
    <property type="entry name" value="ALPHA_CA_2"/>
    <property type="match status" value="1"/>
</dbReference>
<dbReference type="CDD" id="cd03124">
    <property type="entry name" value="alpha_CA_prokaryotic_like"/>
    <property type="match status" value="1"/>
</dbReference>
<keyword evidence="5" id="KW-0862">Zinc</keyword>
<proteinExistence type="predicted"/>
<evidence type="ECO:0000256" key="8">
    <source>
        <dbReference type="ARBA" id="ARBA00048348"/>
    </source>
</evidence>
<dbReference type="InterPro" id="IPR036398">
    <property type="entry name" value="CA_dom_sf"/>
</dbReference>
<dbReference type="InterPro" id="IPR023561">
    <property type="entry name" value="Carbonic_anhydrase_a-class"/>
</dbReference>
<feature type="region of interest" description="Disordered" evidence="9">
    <location>
        <begin position="250"/>
        <end position="275"/>
    </location>
</feature>
<accession>A0AAV6LPN0</accession>
<protein>
    <recommendedName>
        <fullName evidence="2">carbonic anhydrase</fullName>
        <ecNumber evidence="2">4.2.1.1</ecNumber>
    </recommendedName>
</protein>
<dbReference type="EMBL" id="JACTNZ010000001">
    <property type="protein sequence ID" value="KAG5566690.1"/>
    <property type="molecule type" value="Genomic_DNA"/>
</dbReference>
<evidence type="ECO:0000313" key="13">
    <source>
        <dbReference type="Proteomes" id="UP000823749"/>
    </source>
</evidence>
<evidence type="ECO:0000256" key="5">
    <source>
        <dbReference type="ARBA" id="ARBA00022833"/>
    </source>
</evidence>
<comment type="cofactor">
    <cofactor evidence="1">
        <name>Zn(2+)</name>
        <dbReference type="ChEBI" id="CHEBI:29105"/>
    </cofactor>
</comment>
<dbReference type="PANTHER" id="PTHR18952">
    <property type="entry name" value="CARBONIC ANHYDRASE"/>
    <property type="match status" value="1"/>
</dbReference>
<dbReference type="GO" id="GO:0006730">
    <property type="term" value="P:one-carbon metabolic process"/>
    <property type="evidence" value="ECO:0007669"/>
    <property type="project" value="TreeGrafter"/>
</dbReference>
<dbReference type="GO" id="GO:0008270">
    <property type="term" value="F:zinc ion binding"/>
    <property type="evidence" value="ECO:0007669"/>
    <property type="project" value="InterPro"/>
</dbReference>
<keyword evidence="6" id="KW-0325">Glycoprotein</keyword>
<organism evidence="12 13">
    <name type="scientific">Rhododendron griersonianum</name>
    <dbReference type="NCBI Taxonomy" id="479676"/>
    <lineage>
        <taxon>Eukaryota</taxon>
        <taxon>Viridiplantae</taxon>
        <taxon>Streptophyta</taxon>
        <taxon>Embryophyta</taxon>
        <taxon>Tracheophyta</taxon>
        <taxon>Spermatophyta</taxon>
        <taxon>Magnoliopsida</taxon>
        <taxon>eudicotyledons</taxon>
        <taxon>Gunneridae</taxon>
        <taxon>Pentapetalae</taxon>
        <taxon>asterids</taxon>
        <taxon>Ericales</taxon>
        <taxon>Ericaceae</taxon>
        <taxon>Ericoideae</taxon>
        <taxon>Rhodoreae</taxon>
        <taxon>Rhododendron</taxon>
    </lineage>
</organism>
<dbReference type="FunFam" id="3.10.200.10:FF:000007">
    <property type="entry name" value="Alpha carbonic anhydrase 3"/>
    <property type="match status" value="1"/>
</dbReference>